<dbReference type="OrthoDB" id="5989802at2759"/>
<feature type="transmembrane region" description="Helical" evidence="6">
    <location>
        <begin position="49"/>
        <end position="70"/>
    </location>
</feature>
<dbReference type="GO" id="GO:0016020">
    <property type="term" value="C:membrane"/>
    <property type="evidence" value="ECO:0007669"/>
    <property type="project" value="UniProtKB-SubCell"/>
</dbReference>
<evidence type="ECO:0000256" key="4">
    <source>
        <dbReference type="ARBA" id="ARBA00022989"/>
    </source>
</evidence>
<evidence type="ECO:0000256" key="5">
    <source>
        <dbReference type="ARBA" id="ARBA00023136"/>
    </source>
</evidence>
<evidence type="ECO:0000313" key="8">
    <source>
        <dbReference type="Proteomes" id="UP001152320"/>
    </source>
</evidence>
<evidence type="ECO:0000256" key="3">
    <source>
        <dbReference type="ARBA" id="ARBA00022692"/>
    </source>
</evidence>
<comment type="subcellular location">
    <subcellularLocation>
        <location evidence="1">Membrane</location>
    </subcellularLocation>
</comment>
<evidence type="ECO:0000313" key="7">
    <source>
        <dbReference type="EMBL" id="KAJ8049681.1"/>
    </source>
</evidence>
<evidence type="ECO:0000256" key="6">
    <source>
        <dbReference type="SAM" id="Phobius"/>
    </source>
</evidence>
<proteinExistence type="inferred from homology"/>
<accession>A0A9Q1HLE0</accession>
<dbReference type="PANTHER" id="PTHR14948:SF44">
    <property type="entry name" value="PROLINE-RICH TRANSMEMBRANE PROTEIN 1-LIKE"/>
    <property type="match status" value="1"/>
</dbReference>
<keyword evidence="3 6" id="KW-0812">Transmembrane</keyword>
<keyword evidence="4 6" id="KW-1133">Transmembrane helix</keyword>
<sequence>MADTSWQFENDKQQILPPAYSQGSYDANPPIQTQTVIHINNAVPAPPDYFVFSLLVTIFCCLPFGIVGLVKSSEVRTRAAMGDSDGALQSSLSAKKWAYAGLITGLAIFGAVILFYVLLFVIVYSY</sequence>
<evidence type="ECO:0000256" key="1">
    <source>
        <dbReference type="ARBA" id="ARBA00004370"/>
    </source>
</evidence>
<feature type="transmembrane region" description="Helical" evidence="6">
    <location>
        <begin position="97"/>
        <end position="124"/>
    </location>
</feature>
<protein>
    <submittedName>
        <fullName evidence="7">Interferon-induced transmembrane protein 3</fullName>
    </submittedName>
</protein>
<organism evidence="7 8">
    <name type="scientific">Holothuria leucospilota</name>
    <name type="common">Black long sea cucumber</name>
    <name type="synonym">Mertensiothuria leucospilota</name>
    <dbReference type="NCBI Taxonomy" id="206669"/>
    <lineage>
        <taxon>Eukaryota</taxon>
        <taxon>Metazoa</taxon>
        <taxon>Echinodermata</taxon>
        <taxon>Eleutherozoa</taxon>
        <taxon>Echinozoa</taxon>
        <taxon>Holothuroidea</taxon>
        <taxon>Aspidochirotacea</taxon>
        <taxon>Aspidochirotida</taxon>
        <taxon>Holothuriidae</taxon>
        <taxon>Holothuria</taxon>
    </lineage>
</organism>
<keyword evidence="5 6" id="KW-0472">Membrane</keyword>
<dbReference type="AlphaFoldDB" id="A0A9Q1HLE0"/>
<keyword evidence="8" id="KW-1185">Reference proteome</keyword>
<dbReference type="EMBL" id="JAIZAY010000001">
    <property type="protein sequence ID" value="KAJ8049681.1"/>
    <property type="molecule type" value="Genomic_DNA"/>
</dbReference>
<reference evidence="7" key="1">
    <citation type="submission" date="2021-10" db="EMBL/GenBank/DDBJ databases">
        <title>Tropical sea cucumber genome reveals ecological adaptation and Cuvierian tubules defense mechanism.</title>
        <authorList>
            <person name="Chen T."/>
        </authorList>
    </citation>
    <scope>NUCLEOTIDE SEQUENCE</scope>
    <source>
        <strain evidence="7">Nanhai2018</strain>
        <tissue evidence="7">Muscle</tissue>
    </source>
</reference>
<evidence type="ECO:0000256" key="2">
    <source>
        <dbReference type="ARBA" id="ARBA00006843"/>
    </source>
</evidence>
<dbReference type="InterPro" id="IPR007593">
    <property type="entry name" value="CD225/Dispanin_fam"/>
</dbReference>
<comment type="caution">
    <text evidence="7">The sequence shown here is derived from an EMBL/GenBank/DDBJ whole genome shotgun (WGS) entry which is preliminary data.</text>
</comment>
<dbReference type="InterPro" id="IPR051423">
    <property type="entry name" value="CD225/Dispanin"/>
</dbReference>
<dbReference type="Pfam" id="PF04505">
    <property type="entry name" value="CD225"/>
    <property type="match status" value="1"/>
</dbReference>
<comment type="similarity">
    <text evidence="2">Belongs to the CD225/Dispanin family.</text>
</comment>
<name>A0A9Q1HLE0_HOLLE</name>
<gene>
    <name evidence="7" type="ORF">HOLleu_02527</name>
</gene>
<dbReference type="PANTHER" id="PTHR14948">
    <property type="entry name" value="NG5"/>
    <property type="match status" value="1"/>
</dbReference>
<dbReference type="Proteomes" id="UP001152320">
    <property type="component" value="Chromosome 1"/>
</dbReference>